<evidence type="ECO:0000256" key="4">
    <source>
        <dbReference type="ARBA" id="ARBA00023015"/>
    </source>
</evidence>
<dbReference type="OMA" id="QKHQKQR"/>
<evidence type="ECO:0000256" key="7">
    <source>
        <dbReference type="ARBA" id="ARBA00031961"/>
    </source>
</evidence>
<dbReference type="Pfam" id="PF11573">
    <property type="entry name" value="Med23"/>
    <property type="match status" value="1"/>
</dbReference>
<name>B3S277_TRIAD</name>
<dbReference type="InterPro" id="IPR021629">
    <property type="entry name" value="Mediator_Med23"/>
</dbReference>
<dbReference type="InParanoid" id="B3S277"/>
<keyword evidence="6" id="KW-0539">Nucleus</keyword>
<keyword evidence="9" id="KW-1185">Reference proteome</keyword>
<sequence>QESDKERMEFIVNYIYSNANFHQMDAYFQLMVTAIDKGVIPARVVCETLLSTPLLRCNNDGYWKNTFQLIREVIRGVDYKCCRDLLKIILAKICQVESIENRTQLHLFHYAVRVLEYILDRDTCILPAYLSVNEVRMISLSMAFMKYLIIFLLTEVITRFINSFEGLATILTESGRPYLRPVVGYVGVLNSMWKLNPGNLKYVIKERIPYDAEYLMPQRELLRYLLLQPYSREIMQNVLSVSKGLQNKCQWPLVEEVFVDVLITAMRESDDSEKSKILWQHLTSQLLHYIFFVHSISLKELVKSLLDKLYEINLRRGRDYLMWTMLHCTCLVIQKQSLDEFIILIQLFEFLYPEKRPLPIPDCSKPTSVQALATACIWIQLSKKVLLNLKIVRVLVWFIFYFYLSDRFIEDCFNKHLTTIDYHIAIVCNAYSINSDTQFVATNVILDACLGNGKTKVALPGLNCVASGATVPISSSLLDSLSVHVKSSFIYKVVNRISKMASTQAPLNLSPAVVETYSRILICNEVELFGIKQFVGQLFLQIVKSNAWNFLHAMLEILSYRLHHIQAHYRFQLLPHIYTLSGMSQTNTQQLQLSIENSALRLISGLSSCDVYPELSRSPNPEQLLSQESEELNKAFVLMLARAMHVTGLESPYGNWLENILRQIMEATPHCWPSHTLQCFPAPFKTFYNTHRHTPDSKATLRTKVDEEYRTWKSMGENETVNYFTQQNTSNVFLCVMWRLLLETNRLSSVCYRILERIGAKRWSSHIRVFADFIVYEFSSAAGSRHASKCIQILNDLIWKYNVVTLDRLILYLALRSHEGNEAQVCFFIIQLLLLKPAEFRTRVNSFVRDNSPCHWKQNDYYEKHMNYHRRWTEKFYFEGLQELSQSLPTSVNHYLPIYFGNVCLRFIPVLDIVIHRFIEMPPVSKSLETVLDHLGCLYKFHDRPITYLYDTLHYYEKHLINYPQIKKKLVGTITGNFHKYTIQFLLLYLSDGFQSYLSHVEEPDREPWKPTKTYYQDLVRRLINDILLNPTLSIDCDWRFNEFANAASHFLYTSCVELLALPVTGQDVGRALFDLAPLNESFEARSSIMSWINAVALILVSLPETYWNVVYEKVLEILKTATPTNSGKRKFHSAFVDNFTYNQTKYNFLHHHRFMSESYPSYVLAMAHAIWHHSSIGQLTLMLRFLKDKVKPIIQTEEQFILVCHLVGPFLPRFHLERTRSLLKVVVDLYEMLLIVDQTSPTMNYVDTICDFFYHIKYMFVGDSLKEEVDKIIPKLSSPLRLRLRFMTTQQVGDKQSLNVEWSH</sequence>
<dbReference type="GO" id="GO:0005667">
    <property type="term" value="C:transcription regulator complex"/>
    <property type="evidence" value="ECO:0000318"/>
    <property type="project" value="GO_Central"/>
</dbReference>
<reference evidence="8 9" key="1">
    <citation type="journal article" date="2008" name="Nature">
        <title>The Trichoplax genome and the nature of placozoans.</title>
        <authorList>
            <person name="Srivastava M."/>
            <person name="Begovic E."/>
            <person name="Chapman J."/>
            <person name="Putnam N.H."/>
            <person name="Hellsten U."/>
            <person name="Kawashima T."/>
            <person name="Kuo A."/>
            <person name="Mitros T."/>
            <person name="Salamov A."/>
            <person name="Carpenter M.L."/>
            <person name="Signorovitch A.Y."/>
            <person name="Moreno M.A."/>
            <person name="Kamm K."/>
            <person name="Grimwood J."/>
            <person name="Schmutz J."/>
            <person name="Shapiro H."/>
            <person name="Grigoriev I.V."/>
            <person name="Buss L.W."/>
            <person name="Schierwater B."/>
            <person name="Dellaporta S.L."/>
            <person name="Rokhsar D.S."/>
        </authorList>
    </citation>
    <scope>NUCLEOTIDE SEQUENCE [LARGE SCALE GENOMIC DNA]</scope>
    <source>
        <strain evidence="8 9">Grell-BS-1999</strain>
    </source>
</reference>
<evidence type="ECO:0000313" key="8">
    <source>
        <dbReference type="EMBL" id="EDV23067.1"/>
    </source>
</evidence>
<dbReference type="OrthoDB" id="9982951at2759"/>
<organism evidence="8 9">
    <name type="scientific">Trichoplax adhaerens</name>
    <name type="common">Trichoplax reptans</name>
    <dbReference type="NCBI Taxonomy" id="10228"/>
    <lineage>
        <taxon>Eukaryota</taxon>
        <taxon>Metazoa</taxon>
        <taxon>Placozoa</taxon>
        <taxon>Uniplacotomia</taxon>
        <taxon>Trichoplacea</taxon>
        <taxon>Trichoplacidae</taxon>
        <taxon>Trichoplax</taxon>
    </lineage>
</organism>
<evidence type="ECO:0000256" key="6">
    <source>
        <dbReference type="ARBA" id="ARBA00023242"/>
    </source>
</evidence>
<dbReference type="RefSeq" id="XP_002113977.1">
    <property type="nucleotide sequence ID" value="XM_002113941.1"/>
</dbReference>
<comment type="subcellular location">
    <subcellularLocation>
        <location evidence="1">Nucleus</location>
    </subcellularLocation>
</comment>
<dbReference type="EMBL" id="DS985247">
    <property type="protein sequence ID" value="EDV23067.1"/>
    <property type="molecule type" value="Genomic_DNA"/>
</dbReference>
<gene>
    <name evidence="8" type="ORF">TRIADDRAFT_28077</name>
</gene>
<protein>
    <recommendedName>
        <fullName evidence="3">Mediator of RNA polymerase II transcription subunit 23</fullName>
    </recommendedName>
    <alternativeName>
        <fullName evidence="7">Mediator complex subunit 23</fullName>
    </alternativeName>
</protein>
<dbReference type="GeneID" id="6755190"/>
<dbReference type="GO" id="GO:0006357">
    <property type="term" value="P:regulation of transcription by RNA polymerase II"/>
    <property type="evidence" value="ECO:0000318"/>
    <property type="project" value="GO_Central"/>
</dbReference>
<evidence type="ECO:0000313" key="9">
    <source>
        <dbReference type="Proteomes" id="UP000009022"/>
    </source>
</evidence>
<dbReference type="GO" id="GO:0016592">
    <property type="term" value="C:mediator complex"/>
    <property type="evidence" value="ECO:0000318"/>
    <property type="project" value="GO_Central"/>
</dbReference>
<keyword evidence="5" id="KW-0804">Transcription</keyword>
<dbReference type="PhylomeDB" id="B3S277"/>
<dbReference type="FunCoup" id="B3S277">
    <property type="interactions" value="1840"/>
</dbReference>
<dbReference type="STRING" id="10228.B3S277"/>
<accession>B3S277</accession>
<dbReference type="Proteomes" id="UP000009022">
    <property type="component" value="Unassembled WGS sequence"/>
</dbReference>
<keyword evidence="4" id="KW-0805">Transcription regulation</keyword>
<dbReference type="GO" id="GO:0010628">
    <property type="term" value="P:positive regulation of gene expression"/>
    <property type="evidence" value="ECO:0000318"/>
    <property type="project" value="GO_Central"/>
</dbReference>
<dbReference type="CTD" id="6755190"/>
<dbReference type="PANTHER" id="PTHR12691:SF10">
    <property type="entry name" value="MEDIATOR OF RNA POLYMERASE II TRANSCRIPTION SUBUNIT 23"/>
    <property type="match status" value="1"/>
</dbReference>
<evidence type="ECO:0000256" key="3">
    <source>
        <dbReference type="ARBA" id="ARBA00019696"/>
    </source>
</evidence>
<evidence type="ECO:0000256" key="2">
    <source>
        <dbReference type="ARBA" id="ARBA00010222"/>
    </source>
</evidence>
<dbReference type="HOGENOM" id="CLU_002773_0_0_1"/>
<comment type="similarity">
    <text evidence="2">Belongs to the Mediator complex subunit 23 family.</text>
</comment>
<evidence type="ECO:0000256" key="5">
    <source>
        <dbReference type="ARBA" id="ARBA00023163"/>
    </source>
</evidence>
<dbReference type="eggNOG" id="KOG1883">
    <property type="taxonomic scope" value="Eukaryota"/>
</dbReference>
<feature type="non-terminal residue" evidence="8">
    <location>
        <position position="1"/>
    </location>
</feature>
<dbReference type="PANTHER" id="PTHR12691">
    <property type="entry name" value="MEDIATOR OF RNA POLYMERASE II TRANSCRIPTION SUBUNIT 23"/>
    <property type="match status" value="1"/>
</dbReference>
<evidence type="ECO:0000256" key="1">
    <source>
        <dbReference type="ARBA" id="ARBA00004123"/>
    </source>
</evidence>
<dbReference type="KEGG" id="tad:TRIADDRAFT_28077"/>
<proteinExistence type="inferred from homology"/>